<feature type="compositionally biased region" description="Basic and acidic residues" evidence="17">
    <location>
        <begin position="560"/>
        <end position="575"/>
    </location>
</feature>
<keyword evidence="11" id="KW-0539">Nucleus</keyword>
<evidence type="ECO:0000256" key="13">
    <source>
        <dbReference type="ARBA" id="ARBA00062033"/>
    </source>
</evidence>
<organism evidence="19 20">
    <name type="scientific">Oreochromis niloticus</name>
    <name type="common">Nile tilapia</name>
    <name type="synonym">Tilapia nilotica</name>
    <dbReference type="NCBI Taxonomy" id="8128"/>
    <lineage>
        <taxon>Eukaryota</taxon>
        <taxon>Metazoa</taxon>
        <taxon>Chordata</taxon>
        <taxon>Craniata</taxon>
        <taxon>Vertebrata</taxon>
        <taxon>Euteleostomi</taxon>
        <taxon>Actinopterygii</taxon>
        <taxon>Neopterygii</taxon>
        <taxon>Teleostei</taxon>
        <taxon>Neoteleostei</taxon>
        <taxon>Acanthomorphata</taxon>
        <taxon>Ovalentaria</taxon>
        <taxon>Cichlomorphae</taxon>
        <taxon>Cichliformes</taxon>
        <taxon>Cichlidae</taxon>
        <taxon>African cichlids</taxon>
        <taxon>Pseudocrenilabrinae</taxon>
        <taxon>Oreochromini</taxon>
        <taxon>Oreochromis</taxon>
    </lineage>
</organism>
<dbReference type="PANTHER" id="PTHR48039">
    <property type="entry name" value="RNA-BINDING MOTIF PROTEIN 14B"/>
    <property type="match status" value="1"/>
</dbReference>
<feature type="compositionally biased region" description="Basic residues" evidence="17">
    <location>
        <begin position="609"/>
        <end position="629"/>
    </location>
</feature>
<keyword evidence="20" id="KW-1185">Reference proteome</keyword>
<evidence type="ECO:0000313" key="20">
    <source>
        <dbReference type="Proteomes" id="UP000005207"/>
    </source>
</evidence>
<evidence type="ECO:0000256" key="6">
    <source>
        <dbReference type="ARBA" id="ARBA00022737"/>
    </source>
</evidence>
<feature type="compositionally biased region" description="Acidic residues" evidence="17">
    <location>
        <begin position="222"/>
        <end position="258"/>
    </location>
</feature>
<keyword evidence="6" id="KW-0677">Repeat</keyword>
<evidence type="ECO:0000256" key="5">
    <source>
        <dbReference type="ARBA" id="ARBA00022728"/>
    </source>
</evidence>
<evidence type="ECO:0000259" key="18">
    <source>
        <dbReference type="PROSITE" id="PS50102"/>
    </source>
</evidence>
<keyword evidence="8 16" id="KW-0694">RNA-binding</keyword>
<dbReference type="CDD" id="cd12415">
    <property type="entry name" value="RRM3_RBM28_like"/>
    <property type="match status" value="1"/>
</dbReference>
<sequence>MAAHTIFVGSLPDSASNERLEEIFSEIGPVKKCFVVRDKGTTEKCRGFGFVTYSMEEDAQRALKEIKEYDGQKLSLTVAKSKIKDKNKKGTAPKENQQKGSKKKLLKARLIIRNLSFKCTEDHLKEVFAKFGTVVEVKIPLKPDGKMRGFAFVLFKKVPEASKALNAMNLKEIKGRPVAIDWAVPKDKFVTTQHVSSKSAVKHTEEFESGNEDGSEQSSEVSDSDDEKDEEEQEDDDDREEEEEEEEDDDDDDDGDSLDSDHDDGSMDEEDDEEDEEDKLEDLEEVLLQFGELNYIKIVLHPDTEHSKGCAFAQFKTKEAADKCIAAAQDEAEDSGIRIHGRKLMIVAAVSREDAVKLKVDKKKVETGTRNLYLAREGLIRPGTKAAEGVPETDMVKRTRFEEIKRAKLRDINVFVSKTRLCVHNLPKSVDSKKLKSLCLQAVKGVKGVRITECRVIYDKKPEKGQVMGQSLGYGFVQFQDHEHALATLRYLNNNPNIFGSQKRPIVEFSLEDLRKLKIKEMRQQKSKANKGGVKPKSQTAGDGKGPGKGGNKAQSSLKKTAEEKSIPEGQKQDLHFSGFQTTPEVEHVDLQNGKKRKKVLPLPSHQGPKIRSRDKRKQQKAPPPKKAKPGSTRKERPKRQIEKPTQPRNQVCKFGVTCAYL</sequence>
<feature type="domain" description="RRM" evidence="18">
    <location>
        <begin position="4"/>
        <end position="81"/>
    </location>
</feature>
<protein>
    <recommendedName>
        <fullName evidence="14">RNA-binding protein 28</fullName>
    </recommendedName>
    <alternativeName>
        <fullName evidence="15">RNA-binding motif protein 28</fullName>
    </alternativeName>
</protein>
<dbReference type="SMART" id="SM00360">
    <property type="entry name" value="RRM"/>
    <property type="match status" value="4"/>
</dbReference>
<evidence type="ECO:0000256" key="11">
    <source>
        <dbReference type="ARBA" id="ARBA00023242"/>
    </source>
</evidence>
<dbReference type="Proteomes" id="UP000005207">
    <property type="component" value="Linkage group LG7"/>
</dbReference>
<comment type="subcellular location">
    <subcellularLocation>
        <location evidence="1">Nucleus</location>
        <location evidence="1">Nucleolus</location>
    </subcellularLocation>
</comment>
<dbReference type="SUPFAM" id="SSF54928">
    <property type="entry name" value="RNA-binding domain, RBD"/>
    <property type="match status" value="4"/>
</dbReference>
<comment type="subunit">
    <text evidence="13">Interacts with U1, U2, U4, U5, and U6 spliceosomal small nuclear RNAs (snRNAs).</text>
</comment>
<dbReference type="InterPro" id="IPR012677">
    <property type="entry name" value="Nucleotide-bd_a/b_plait_sf"/>
</dbReference>
<dbReference type="GO" id="GO:0006397">
    <property type="term" value="P:mRNA processing"/>
    <property type="evidence" value="ECO:0007669"/>
    <property type="project" value="UniProtKB-KW"/>
</dbReference>
<evidence type="ECO:0000256" key="7">
    <source>
        <dbReference type="ARBA" id="ARBA00022843"/>
    </source>
</evidence>
<keyword evidence="3" id="KW-0597">Phosphoprotein</keyword>
<accession>A0A669DBY8</accession>
<dbReference type="InterPro" id="IPR000504">
    <property type="entry name" value="RRM_dom"/>
</dbReference>
<dbReference type="GO" id="GO:0008380">
    <property type="term" value="P:RNA splicing"/>
    <property type="evidence" value="ECO:0007669"/>
    <property type="project" value="UniProtKB-KW"/>
</dbReference>
<name>A0A669DBY8_ORENI</name>
<dbReference type="Gene3D" id="3.30.70.330">
    <property type="match status" value="4"/>
</dbReference>
<evidence type="ECO:0000256" key="15">
    <source>
        <dbReference type="ARBA" id="ARBA00075702"/>
    </source>
</evidence>
<keyword evidence="5" id="KW-0747">Spliceosome</keyword>
<reference evidence="19" key="2">
    <citation type="submission" date="2025-08" db="UniProtKB">
        <authorList>
            <consortium name="Ensembl"/>
        </authorList>
    </citation>
    <scope>IDENTIFICATION</scope>
</reference>
<feature type="domain" description="RRM" evidence="18">
    <location>
        <begin position="281"/>
        <end position="351"/>
    </location>
</feature>
<feature type="domain" description="RRM" evidence="18">
    <location>
        <begin position="419"/>
        <end position="524"/>
    </location>
</feature>
<dbReference type="GO" id="GO:0005730">
    <property type="term" value="C:nucleolus"/>
    <property type="evidence" value="ECO:0007669"/>
    <property type="project" value="UniProtKB-SubCell"/>
</dbReference>
<dbReference type="GeneTree" id="ENSGT00550000074976"/>
<proteinExistence type="predicted"/>
<keyword evidence="4" id="KW-0507">mRNA processing</keyword>
<dbReference type="FunFam" id="3.30.70.330:FF:000315">
    <property type="entry name" value="RNA-binding motif protein 28"/>
    <property type="match status" value="1"/>
</dbReference>
<feature type="domain" description="RRM" evidence="18">
    <location>
        <begin position="108"/>
        <end position="185"/>
    </location>
</feature>
<evidence type="ECO:0000313" key="19">
    <source>
        <dbReference type="Ensembl" id="ENSONIP00000055830.1"/>
    </source>
</evidence>
<evidence type="ECO:0000256" key="9">
    <source>
        <dbReference type="ARBA" id="ARBA00022990"/>
    </source>
</evidence>
<feature type="region of interest" description="Disordered" evidence="17">
    <location>
        <begin position="193"/>
        <end position="280"/>
    </location>
</feature>
<dbReference type="CDD" id="cd12414">
    <property type="entry name" value="RRM2_RBM28_like"/>
    <property type="match status" value="1"/>
</dbReference>
<evidence type="ECO:0000256" key="10">
    <source>
        <dbReference type="ARBA" id="ARBA00023187"/>
    </source>
</evidence>
<dbReference type="GO" id="GO:0005681">
    <property type="term" value="C:spliceosomal complex"/>
    <property type="evidence" value="ECO:0007669"/>
    <property type="project" value="UniProtKB-KW"/>
</dbReference>
<dbReference type="InterPro" id="IPR035979">
    <property type="entry name" value="RBD_domain_sf"/>
</dbReference>
<dbReference type="PROSITE" id="PS50102">
    <property type="entry name" value="RRM"/>
    <property type="match status" value="4"/>
</dbReference>
<keyword evidence="2" id="KW-1017">Isopeptide bond</keyword>
<evidence type="ECO:0000256" key="1">
    <source>
        <dbReference type="ARBA" id="ARBA00004604"/>
    </source>
</evidence>
<feature type="region of interest" description="Disordered" evidence="17">
    <location>
        <begin position="522"/>
        <end position="650"/>
    </location>
</feature>
<dbReference type="GO" id="GO:0003729">
    <property type="term" value="F:mRNA binding"/>
    <property type="evidence" value="ECO:0007669"/>
    <property type="project" value="TreeGrafter"/>
</dbReference>
<feature type="compositionally biased region" description="Basic and acidic residues" evidence="17">
    <location>
        <begin position="633"/>
        <end position="643"/>
    </location>
</feature>
<dbReference type="Ensembl" id="ENSONIT00000073570.1">
    <property type="protein sequence ID" value="ENSONIP00000055830.1"/>
    <property type="gene ID" value="ENSONIG00000014924.2"/>
</dbReference>
<dbReference type="InterPro" id="IPR051945">
    <property type="entry name" value="RRM_MRD1_RNA_proc_ribogen"/>
</dbReference>
<evidence type="ECO:0000256" key="12">
    <source>
        <dbReference type="ARBA" id="ARBA00053567"/>
    </source>
</evidence>
<dbReference type="PANTHER" id="PTHR48039:SF5">
    <property type="entry name" value="RNA-BINDING PROTEIN 28"/>
    <property type="match status" value="1"/>
</dbReference>
<keyword evidence="10" id="KW-0508">mRNA splicing</keyword>
<keyword evidence="9" id="KW-0007">Acetylation</keyword>
<reference evidence="19" key="3">
    <citation type="submission" date="2025-09" db="UniProtKB">
        <authorList>
            <consortium name="Ensembl"/>
        </authorList>
    </citation>
    <scope>IDENTIFICATION</scope>
</reference>
<keyword evidence="7" id="KW-0832">Ubl conjugation</keyword>
<evidence type="ECO:0000256" key="3">
    <source>
        <dbReference type="ARBA" id="ARBA00022553"/>
    </source>
</evidence>
<dbReference type="FunFam" id="3.30.70.330:FF:000182">
    <property type="entry name" value="RNA-binding motif protein 28"/>
    <property type="match status" value="1"/>
</dbReference>
<evidence type="ECO:0000256" key="16">
    <source>
        <dbReference type="PROSITE-ProRule" id="PRU00176"/>
    </source>
</evidence>
<dbReference type="CDD" id="cd12413">
    <property type="entry name" value="RRM1_RBM28_like"/>
    <property type="match status" value="1"/>
</dbReference>
<dbReference type="AlphaFoldDB" id="A0A669DBY8"/>
<dbReference type="CDD" id="cd12416">
    <property type="entry name" value="RRM4_RBM28_like"/>
    <property type="match status" value="1"/>
</dbReference>
<feature type="compositionally biased region" description="Acidic residues" evidence="17">
    <location>
        <begin position="266"/>
        <end position="280"/>
    </location>
</feature>
<evidence type="ECO:0000256" key="17">
    <source>
        <dbReference type="SAM" id="MobiDB-lite"/>
    </source>
</evidence>
<dbReference type="FunFam" id="3.30.70.330:FF:000340">
    <property type="entry name" value="RNA-binding motif protein 28"/>
    <property type="match status" value="1"/>
</dbReference>
<evidence type="ECO:0000256" key="2">
    <source>
        <dbReference type="ARBA" id="ARBA00022499"/>
    </source>
</evidence>
<evidence type="ECO:0000256" key="14">
    <source>
        <dbReference type="ARBA" id="ARBA00067877"/>
    </source>
</evidence>
<comment type="function">
    <text evidence="12">Nucleolar component of the spliceosomal ribonucleoprotein complexes.</text>
</comment>
<gene>
    <name evidence="19" type="primary">RBM28</name>
    <name evidence="19" type="synonym">rbm28</name>
</gene>
<evidence type="ECO:0000256" key="8">
    <source>
        <dbReference type="ARBA" id="ARBA00022884"/>
    </source>
</evidence>
<dbReference type="Pfam" id="PF00076">
    <property type="entry name" value="RRM_1"/>
    <property type="match status" value="3"/>
</dbReference>
<reference evidence="20" key="1">
    <citation type="submission" date="2012-01" db="EMBL/GenBank/DDBJ databases">
        <title>The Genome Sequence of Oreochromis niloticus (Nile Tilapia).</title>
        <authorList>
            <consortium name="Broad Institute Genome Assembly Team"/>
            <consortium name="Broad Institute Sequencing Platform"/>
            <person name="Di Palma F."/>
            <person name="Johnson J."/>
            <person name="Lander E.S."/>
            <person name="Lindblad-Toh K."/>
        </authorList>
    </citation>
    <scope>NUCLEOTIDE SEQUENCE [LARGE SCALE GENOMIC DNA]</scope>
</reference>
<evidence type="ECO:0000256" key="4">
    <source>
        <dbReference type="ARBA" id="ARBA00022664"/>
    </source>
</evidence>